<dbReference type="Pfam" id="PF01812">
    <property type="entry name" value="5-FTHF_cyc-lig"/>
    <property type="match status" value="1"/>
</dbReference>
<accession>A0A1G8P457</accession>
<comment type="cofactor">
    <cofactor evidence="5">
        <name>Mg(2+)</name>
        <dbReference type="ChEBI" id="CHEBI:18420"/>
    </cofactor>
</comment>
<dbReference type="InterPro" id="IPR037171">
    <property type="entry name" value="NagB/RpiA_transferase-like"/>
</dbReference>
<evidence type="ECO:0000256" key="2">
    <source>
        <dbReference type="ARBA" id="ARBA00022741"/>
    </source>
</evidence>
<feature type="binding site" evidence="4">
    <location>
        <begin position="4"/>
        <end position="8"/>
    </location>
    <ligand>
        <name>ATP</name>
        <dbReference type="ChEBI" id="CHEBI:30616"/>
    </ligand>
</feature>
<keyword evidence="5" id="KW-0460">Magnesium</keyword>
<dbReference type="InterPro" id="IPR024185">
    <property type="entry name" value="FTHF_cligase-like_sf"/>
</dbReference>
<dbReference type="NCBIfam" id="TIGR02727">
    <property type="entry name" value="MTHFS_bact"/>
    <property type="match status" value="1"/>
</dbReference>
<dbReference type="Gene3D" id="3.40.50.10420">
    <property type="entry name" value="NagB/RpiA/CoA transferase-like"/>
    <property type="match status" value="1"/>
</dbReference>
<dbReference type="GO" id="GO:0005524">
    <property type="term" value="F:ATP binding"/>
    <property type="evidence" value="ECO:0007669"/>
    <property type="project" value="UniProtKB-KW"/>
</dbReference>
<sequence length="186" mass="21610">MNQKRDFRLHIRNQFEELPVHLINTKSNNVYDHLFRWNMWQEASRVAITMAANNEVETRPIIEKGWEQGKIMAVPKVNPKRRTLDFYEINSFNETREDFAGILEPDPSLTRLIIKTSFDLIIVPGLAFDKQKFRIGFGGGYYDRFLEGLNVTTCSLVLDFQLFDYVPSEGHDIPLTALITETGIIR</sequence>
<dbReference type="GO" id="GO:0035999">
    <property type="term" value="P:tetrahydrofolate interconversion"/>
    <property type="evidence" value="ECO:0007669"/>
    <property type="project" value="TreeGrafter"/>
</dbReference>
<feature type="binding site" evidence="4">
    <location>
        <position position="50"/>
    </location>
    <ligand>
        <name>substrate</name>
    </ligand>
</feature>
<gene>
    <name evidence="6" type="ORF">SAMN05216352_113108</name>
</gene>
<keyword evidence="2 4" id="KW-0547">Nucleotide-binding</keyword>
<evidence type="ECO:0000256" key="3">
    <source>
        <dbReference type="ARBA" id="ARBA00022840"/>
    </source>
</evidence>
<dbReference type="AlphaFoldDB" id="A0A1G8P457"/>
<evidence type="ECO:0000256" key="4">
    <source>
        <dbReference type="PIRSR" id="PIRSR006806-1"/>
    </source>
</evidence>
<keyword evidence="5" id="KW-0479">Metal-binding</keyword>
<keyword evidence="7" id="KW-1185">Reference proteome</keyword>
<proteinExistence type="inferred from homology"/>
<evidence type="ECO:0000313" key="7">
    <source>
        <dbReference type="Proteomes" id="UP000199017"/>
    </source>
</evidence>
<keyword evidence="3 4" id="KW-0067">ATP-binding</keyword>
<dbReference type="Proteomes" id="UP000199017">
    <property type="component" value="Unassembled WGS sequence"/>
</dbReference>
<evidence type="ECO:0000256" key="5">
    <source>
        <dbReference type="RuleBase" id="RU361279"/>
    </source>
</evidence>
<comment type="similarity">
    <text evidence="1 5">Belongs to the 5-formyltetrahydrofolate cyclo-ligase family.</text>
</comment>
<evidence type="ECO:0000313" key="6">
    <source>
        <dbReference type="EMBL" id="SDI87115.1"/>
    </source>
</evidence>
<dbReference type="PANTHER" id="PTHR23407">
    <property type="entry name" value="ATPASE INHIBITOR/5-FORMYLTETRAHYDROFOLATE CYCLO-LIGASE"/>
    <property type="match status" value="1"/>
</dbReference>
<dbReference type="InterPro" id="IPR002698">
    <property type="entry name" value="FTHF_cligase"/>
</dbReference>
<feature type="binding site" evidence="4">
    <location>
        <begin position="134"/>
        <end position="142"/>
    </location>
    <ligand>
        <name>ATP</name>
        <dbReference type="ChEBI" id="CHEBI:30616"/>
    </ligand>
</feature>
<dbReference type="GO" id="GO:0030272">
    <property type="term" value="F:5-formyltetrahydrofolate cyclo-ligase activity"/>
    <property type="evidence" value="ECO:0007669"/>
    <property type="project" value="UniProtKB-EC"/>
</dbReference>
<dbReference type="GO" id="GO:0046872">
    <property type="term" value="F:metal ion binding"/>
    <property type="evidence" value="ECO:0007669"/>
    <property type="project" value="UniProtKB-KW"/>
</dbReference>
<dbReference type="EC" id="6.3.3.2" evidence="5"/>
<dbReference type="PANTHER" id="PTHR23407:SF1">
    <property type="entry name" value="5-FORMYLTETRAHYDROFOLATE CYCLO-LIGASE"/>
    <property type="match status" value="1"/>
</dbReference>
<keyword evidence="6" id="KW-0436">Ligase</keyword>
<dbReference type="GO" id="GO:0009396">
    <property type="term" value="P:folic acid-containing compound biosynthetic process"/>
    <property type="evidence" value="ECO:0007669"/>
    <property type="project" value="TreeGrafter"/>
</dbReference>
<name>A0A1G8P457_9BACI</name>
<dbReference type="RefSeq" id="WP_175488381.1">
    <property type="nucleotide sequence ID" value="NZ_FNDU01000013.1"/>
</dbReference>
<dbReference type="EMBL" id="FNDU01000013">
    <property type="protein sequence ID" value="SDI87115.1"/>
    <property type="molecule type" value="Genomic_DNA"/>
</dbReference>
<dbReference type="PIRSF" id="PIRSF006806">
    <property type="entry name" value="FTHF_cligase"/>
    <property type="match status" value="1"/>
</dbReference>
<evidence type="ECO:0000256" key="1">
    <source>
        <dbReference type="ARBA" id="ARBA00010638"/>
    </source>
</evidence>
<protein>
    <recommendedName>
        <fullName evidence="5">5-formyltetrahydrofolate cyclo-ligase</fullName>
        <ecNumber evidence="5">6.3.3.2</ecNumber>
    </recommendedName>
</protein>
<reference evidence="6 7" key="1">
    <citation type="submission" date="2016-10" db="EMBL/GenBank/DDBJ databases">
        <authorList>
            <person name="de Groot N.N."/>
        </authorList>
    </citation>
    <scope>NUCLEOTIDE SEQUENCE [LARGE SCALE GENOMIC DNA]</scope>
    <source>
        <strain evidence="7">P4B,CCM 7963,CECT 7998,DSM 25260,IBRC-M 10614,KCTC 13821</strain>
    </source>
</reference>
<dbReference type="STRING" id="930129.SAMN05216352_113108"/>
<dbReference type="SUPFAM" id="SSF100950">
    <property type="entry name" value="NagB/RpiA/CoA transferase-like"/>
    <property type="match status" value="1"/>
</dbReference>
<comment type="catalytic activity">
    <reaction evidence="5">
        <text>(6S)-5-formyl-5,6,7,8-tetrahydrofolate + ATP = (6R)-5,10-methenyltetrahydrofolate + ADP + phosphate</text>
        <dbReference type="Rhea" id="RHEA:10488"/>
        <dbReference type="ChEBI" id="CHEBI:30616"/>
        <dbReference type="ChEBI" id="CHEBI:43474"/>
        <dbReference type="ChEBI" id="CHEBI:57455"/>
        <dbReference type="ChEBI" id="CHEBI:57457"/>
        <dbReference type="ChEBI" id="CHEBI:456216"/>
        <dbReference type="EC" id="6.3.3.2"/>
    </reaction>
</comment>
<organism evidence="6 7">
    <name type="scientific">Alteribacillus bidgolensis</name>
    <dbReference type="NCBI Taxonomy" id="930129"/>
    <lineage>
        <taxon>Bacteria</taxon>
        <taxon>Bacillati</taxon>
        <taxon>Bacillota</taxon>
        <taxon>Bacilli</taxon>
        <taxon>Bacillales</taxon>
        <taxon>Bacillaceae</taxon>
        <taxon>Alteribacillus</taxon>
    </lineage>
</organism>
<feature type="binding site" evidence="4">
    <location>
        <position position="55"/>
    </location>
    <ligand>
        <name>substrate</name>
    </ligand>
</feature>